<dbReference type="InterPro" id="IPR019775">
    <property type="entry name" value="WD40_repeat_CS"/>
</dbReference>
<proteinExistence type="predicted"/>
<dbReference type="InterPro" id="IPR018983">
    <property type="entry name" value="U3_snoRNA-assocProt_15_C"/>
</dbReference>
<keyword evidence="5" id="KW-0539">Nucleus</keyword>
<dbReference type="Pfam" id="PF00400">
    <property type="entry name" value="WD40"/>
    <property type="match status" value="3"/>
</dbReference>
<dbReference type="PROSITE" id="PS00678">
    <property type="entry name" value="WD_REPEATS_1"/>
    <property type="match status" value="1"/>
</dbReference>
<evidence type="ECO:0000256" key="5">
    <source>
        <dbReference type="ARBA" id="ARBA00023242"/>
    </source>
</evidence>
<evidence type="ECO:0000256" key="6">
    <source>
        <dbReference type="PROSITE-ProRule" id="PRU00221"/>
    </source>
</evidence>
<dbReference type="SMART" id="SM00320">
    <property type="entry name" value="WD40"/>
    <property type="match status" value="6"/>
</dbReference>
<keyword evidence="3 6" id="KW-0853">WD repeat</keyword>
<comment type="subcellular location">
    <subcellularLocation>
        <location evidence="1">Nucleus</location>
        <location evidence="1">Nucleolus</location>
    </subcellularLocation>
</comment>
<evidence type="ECO:0000313" key="10">
    <source>
        <dbReference type="Proteomes" id="UP000652761"/>
    </source>
</evidence>
<reference evidence="9" key="1">
    <citation type="submission" date="2017-07" db="EMBL/GenBank/DDBJ databases">
        <title>Taro Niue Genome Assembly and Annotation.</title>
        <authorList>
            <person name="Atibalentja N."/>
            <person name="Keating K."/>
            <person name="Fields C.J."/>
        </authorList>
    </citation>
    <scope>NUCLEOTIDE SEQUENCE</scope>
    <source>
        <strain evidence="9">Niue_2</strain>
        <tissue evidence="9">Leaf</tissue>
    </source>
</reference>
<dbReference type="GO" id="GO:0005730">
    <property type="term" value="C:nucleolus"/>
    <property type="evidence" value="ECO:0007669"/>
    <property type="project" value="UniProtKB-SubCell"/>
</dbReference>
<evidence type="ECO:0000256" key="3">
    <source>
        <dbReference type="ARBA" id="ARBA00022574"/>
    </source>
</evidence>
<feature type="repeat" description="WD" evidence="6">
    <location>
        <begin position="139"/>
        <end position="182"/>
    </location>
</feature>
<dbReference type="PANTHER" id="PTHR19924:SF26">
    <property type="entry name" value="U3 SMALL NUCLEOLAR RNA-ASSOCIATED PROTEIN 15 HOMOLOG"/>
    <property type="match status" value="1"/>
</dbReference>
<evidence type="ECO:0000259" key="8">
    <source>
        <dbReference type="Pfam" id="PF09384"/>
    </source>
</evidence>
<evidence type="ECO:0000256" key="1">
    <source>
        <dbReference type="ARBA" id="ARBA00004604"/>
    </source>
</evidence>
<accession>A0A843WLW9</accession>
<dbReference type="EMBL" id="NMUH01005325">
    <property type="protein sequence ID" value="MQM12473.1"/>
    <property type="molecule type" value="Genomic_DNA"/>
</dbReference>
<keyword evidence="10" id="KW-1185">Reference proteome</keyword>
<dbReference type="Gene3D" id="2.130.10.10">
    <property type="entry name" value="YVTN repeat-like/Quinoprotein amine dehydrogenase"/>
    <property type="match status" value="1"/>
</dbReference>
<evidence type="ECO:0000256" key="7">
    <source>
        <dbReference type="SAM" id="MobiDB-lite"/>
    </source>
</evidence>
<dbReference type="SUPFAM" id="SSF50978">
    <property type="entry name" value="WD40 repeat-like"/>
    <property type="match status" value="1"/>
</dbReference>
<dbReference type="OrthoDB" id="431715at2759"/>
<dbReference type="InterPro" id="IPR036322">
    <property type="entry name" value="WD40_repeat_dom_sf"/>
</dbReference>
<feature type="domain" description="U3 small nucleolar RNA-associated protein 15 C-terminal" evidence="8">
    <location>
        <begin position="393"/>
        <end position="534"/>
    </location>
</feature>
<keyword evidence="2" id="KW-0698">rRNA processing</keyword>
<gene>
    <name evidence="9" type="ORF">Taro_045391</name>
</gene>
<evidence type="ECO:0000256" key="4">
    <source>
        <dbReference type="ARBA" id="ARBA00022737"/>
    </source>
</evidence>
<name>A0A843WLW9_COLES</name>
<sequence>MAETAARPFFPAESAHEPPPPARRARHGTCPSTTPESRFWRSFRNSQLCSGLIHPVTHLDFSPAPPHDLAVSVSTNLSLYAGAHSPDLSPKAFSPIRHFDDVAYSPSFRCDGSLLAAGSHSGLVQVFDAHRARPPLRRLRGHSRPVRVVRYPRAAEKTHLFSGGDDAVLNYWDVVTETSLLSIPAAHKDYIRAGAASPVSPEVVVTGSYDHLVRLWDVRATGGSVAAFNHGDPVECVLFLPSGGLLATAGGNVVKIWDVIGGGRIIHRIDCHNKTVTSLCLGRVGKADGGESRLLTASLDGYVKVFDYASFKITHSTRYPSMLLSVAFSPMGNVLVAGTSNGVIYIGKKKTKKEETQDMGGDVDDGFIVEKRREKRALRPTNFRYFQRGQSDKPSATDIVVQQRARVKLAEHDKLLKKFEHREALVCVLEKKNPNTVVAVMQELVARRKLLAAVKTLDDEGLGLLLSFLHRNATLPRYARFLMGLATKVLQMREEDIRSSAELMTHARNLKRMVAEEIQIQRTLQEIQGMISPLLRMAGR</sequence>
<feature type="region of interest" description="Disordered" evidence="7">
    <location>
        <begin position="1"/>
        <end position="33"/>
    </location>
</feature>
<dbReference type="GO" id="GO:0006364">
    <property type="term" value="P:rRNA processing"/>
    <property type="evidence" value="ECO:0007669"/>
    <property type="project" value="UniProtKB-KW"/>
</dbReference>
<evidence type="ECO:0000256" key="2">
    <source>
        <dbReference type="ARBA" id="ARBA00022552"/>
    </source>
</evidence>
<dbReference type="InterPro" id="IPR015943">
    <property type="entry name" value="WD40/YVTN_repeat-like_dom_sf"/>
</dbReference>
<organism evidence="9 10">
    <name type="scientific">Colocasia esculenta</name>
    <name type="common">Wild taro</name>
    <name type="synonym">Arum esculentum</name>
    <dbReference type="NCBI Taxonomy" id="4460"/>
    <lineage>
        <taxon>Eukaryota</taxon>
        <taxon>Viridiplantae</taxon>
        <taxon>Streptophyta</taxon>
        <taxon>Embryophyta</taxon>
        <taxon>Tracheophyta</taxon>
        <taxon>Spermatophyta</taxon>
        <taxon>Magnoliopsida</taxon>
        <taxon>Liliopsida</taxon>
        <taxon>Araceae</taxon>
        <taxon>Aroideae</taxon>
        <taxon>Colocasieae</taxon>
        <taxon>Colocasia</taxon>
    </lineage>
</organism>
<dbReference type="PANTHER" id="PTHR19924">
    <property type="entry name" value="UTP15 U3 SMALL NUCLEOLAR RNA-ASSOCIATED PROTEIN 15 FAMILY MEMBER"/>
    <property type="match status" value="1"/>
</dbReference>
<protein>
    <recommendedName>
        <fullName evidence="8">U3 small nucleolar RNA-associated protein 15 C-terminal domain-containing protein</fullName>
    </recommendedName>
</protein>
<dbReference type="SMR" id="A0A843WLW9"/>
<dbReference type="GO" id="GO:0045943">
    <property type="term" value="P:positive regulation of transcription by RNA polymerase I"/>
    <property type="evidence" value="ECO:0007669"/>
    <property type="project" value="TreeGrafter"/>
</dbReference>
<dbReference type="AlphaFoldDB" id="A0A843WLW9"/>
<feature type="repeat" description="WD" evidence="6">
    <location>
        <begin position="184"/>
        <end position="219"/>
    </location>
</feature>
<dbReference type="Proteomes" id="UP000652761">
    <property type="component" value="Unassembled WGS sequence"/>
</dbReference>
<evidence type="ECO:0000313" key="9">
    <source>
        <dbReference type="EMBL" id="MQM12473.1"/>
    </source>
</evidence>
<keyword evidence="4" id="KW-0677">Repeat</keyword>
<comment type="caution">
    <text evidence="9">The sequence shown here is derived from an EMBL/GenBank/DDBJ whole genome shotgun (WGS) entry which is preliminary data.</text>
</comment>
<dbReference type="Pfam" id="PF09384">
    <property type="entry name" value="UTP15_C"/>
    <property type="match status" value="1"/>
</dbReference>
<dbReference type="PROSITE" id="PS50082">
    <property type="entry name" value="WD_REPEATS_2"/>
    <property type="match status" value="2"/>
</dbReference>
<dbReference type="InterPro" id="IPR001680">
    <property type="entry name" value="WD40_rpt"/>
</dbReference>